<sequence>MQQPIINPEDISDPITAMNMALVLIAKAFKLNYSTPTNNNKRISSNSRNRQIAQLGMNLGQDRQMLDGYRLRRRNIRVPYDQINNPPQHPRIVYPPVLNINYFRHFLDILRNYDLMDDEPMWAADHVVAPTSGSAITIPKTANEFAIKEKQKHGWTNSAKELSKHGMNFKPLSLAISFPPALFDRLLEEIRAFSQHKNESLTDAWLRMKEMLRNSHGYNMSKGNIMKIFYHGLSKITQEVLNAAAGGIFLYKTPNQAYQLLEDKKRSWILKLNSKPLPKIIKLQFNTLKPSLTDLLTSNLVDLLDLFPVTLNQTQWHNQRSTNHSIYNEHVNAVFTRSGKSYNPPVNSNDQQTNPENPINFDNSDEEDEEPTPQPKILNLKPVKETTLPKPYKPKIPYPQRLRKEKWKLNKNMIPRKKPSFLPVIISSQLSKEKKNKLIYVLKKHKQAFAWKTTDIPGICPSFCKHKIQLLDDKKLVVQKQRSPWVSPIYCVPKKGGITVVTNENNELVPTRTVTGLEVDKAKINVISKLPPPTNIKGVRSFLGHAGFYRRFIKDFSKIARPITKLLEKDTPFEFNDECQIAFGII</sequence>
<dbReference type="InterPro" id="IPR043128">
    <property type="entry name" value="Rev_trsase/Diguanyl_cyclase"/>
</dbReference>
<proteinExistence type="predicted"/>
<dbReference type="PANTHER" id="PTHR33064:SF39">
    <property type="match status" value="1"/>
</dbReference>
<organism evidence="2 3">
    <name type="scientific">Tanacetum coccineum</name>
    <dbReference type="NCBI Taxonomy" id="301880"/>
    <lineage>
        <taxon>Eukaryota</taxon>
        <taxon>Viridiplantae</taxon>
        <taxon>Streptophyta</taxon>
        <taxon>Embryophyta</taxon>
        <taxon>Tracheophyta</taxon>
        <taxon>Spermatophyta</taxon>
        <taxon>Magnoliopsida</taxon>
        <taxon>eudicotyledons</taxon>
        <taxon>Gunneridae</taxon>
        <taxon>Pentapetalae</taxon>
        <taxon>asterids</taxon>
        <taxon>campanulids</taxon>
        <taxon>Asterales</taxon>
        <taxon>Asteraceae</taxon>
        <taxon>Asteroideae</taxon>
        <taxon>Anthemideae</taxon>
        <taxon>Anthemidinae</taxon>
        <taxon>Tanacetum</taxon>
    </lineage>
</organism>
<dbReference type="InterPro" id="IPR043502">
    <property type="entry name" value="DNA/RNA_pol_sf"/>
</dbReference>
<comment type="caution">
    <text evidence="2">The sequence shown here is derived from an EMBL/GenBank/DDBJ whole genome shotgun (WGS) entry which is preliminary data.</text>
</comment>
<feature type="compositionally biased region" description="Polar residues" evidence="1">
    <location>
        <begin position="338"/>
        <end position="362"/>
    </location>
</feature>
<dbReference type="PANTHER" id="PTHR33064">
    <property type="entry name" value="POL PROTEIN"/>
    <property type="match status" value="1"/>
</dbReference>
<name>A0ABQ5BPN9_9ASTR</name>
<reference evidence="2" key="2">
    <citation type="submission" date="2022-01" db="EMBL/GenBank/DDBJ databases">
        <authorList>
            <person name="Yamashiro T."/>
            <person name="Shiraishi A."/>
            <person name="Satake H."/>
            <person name="Nakayama K."/>
        </authorList>
    </citation>
    <scope>NUCLEOTIDE SEQUENCE</scope>
</reference>
<evidence type="ECO:0008006" key="4">
    <source>
        <dbReference type="Google" id="ProtNLM"/>
    </source>
</evidence>
<evidence type="ECO:0000313" key="3">
    <source>
        <dbReference type="Proteomes" id="UP001151760"/>
    </source>
</evidence>
<gene>
    <name evidence="2" type="ORF">Tco_0875516</name>
</gene>
<dbReference type="EMBL" id="BQNB010013506">
    <property type="protein sequence ID" value="GJT16810.1"/>
    <property type="molecule type" value="Genomic_DNA"/>
</dbReference>
<keyword evidence="3" id="KW-1185">Reference proteome</keyword>
<accession>A0ABQ5BPN9</accession>
<dbReference type="InterPro" id="IPR051320">
    <property type="entry name" value="Viral_Replic_Matur_Polypro"/>
</dbReference>
<protein>
    <recommendedName>
        <fullName evidence="4">Reverse transcriptase domain-containing protein</fullName>
    </recommendedName>
</protein>
<reference evidence="2" key="1">
    <citation type="journal article" date="2022" name="Int. J. Mol. Sci.">
        <title>Draft Genome of Tanacetum Coccineum: Genomic Comparison of Closely Related Tanacetum-Family Plants.</title>
        <authorList>
            <person name="Yamashiro T."/>
            <person name="Shiraishi A."/>
            <person name="Nakayama K."/>
            <person name="Satake H."/>
        </authorList>
    </citation>
    <scope>NUCLEOTIDE SEQUENCE</scope>
</reference>
<dbReference type="SUPFAM" id="SSF56672">
    <property type="entry name" value="DNA/RNA polymerases"/>
    <property type="match status" value="1"/>
</dbReference>
<feature type="region of interest" description="Disordered" evidence="1">
    <location>
        <begin position="337"/>
        <end position="378"/>
    </location>
</feature>
<evidence type="ECO:0000313" key="2">
    <source>
        <dbReference type="EMBL" id="GJT16810.1"/>
    </source>
</evidence>
<dbReference type="Proteomes" id="UP001151760">
    <property type="component" value="Unassembled WGS sequence"/>
</dbReference>
<evidence type="ECO:0000256" key="1">
    <source>
        <dbReference type="SAM" id="MobiDB-lite"/>
    </source>
</evidence>
<dbReference type="Gene3D" id="3.30.70.270">
    <property type="match status" value="1"/>
</dbReference>